<dbReference type="EMBL" id="CP097562">
    <property type="protein sequence ID" value="USF25037.1"/>
    <property type="molecule type" value="Genomic_DNA"/>
</dbReference>
<dbReference type="InterPro" id="IPR020945">
    <property type="entry name" value="DMSO/NO3_reduct_chaperone"/>
</dbReference>
<dbReference type="SUPFAM" id="SSF89155">
    <property type="entry name" value="TorD-like"/>
    <property type="match status" value="1"/>
</dbReference>
<name>V2Q8C4_9BACT</name>
<reference evidence="1" key="3">
    <citation type="submission" date="2022-06" db="EMBL/GenBank/DDBJ databases">
        <title>Resources to Facilitate Use of the Altered Schaedler Flora (ASF) Mouse Model to Study Microbiome Function.</title>
        <authorList>
            <person name="Proctor A."/>
            <person name="Parvinroo S."/>
            <person name="Richie T."/>
            <person name="Jia X."/>
            <person name="Lee S.T.M."/>
            <person name="Karp P.D."/>
            <person name="Paley S."/>
            <person name="Kostic A.D."/>
            <person name="Pierre J.F."/>
            <person name="Wannemuehler M.J."/>
            <person name="Phillips G.J."/>
        </authorList>
    </citation>
    <scope>NUCLEOTIDE SEQUENCE</scope>
    <source>
        <strain evidence="1">ASF457</strain>
    </source>
</reference>
<keyword evidence="2" id="KW-1185">Reference proteome</keyword>
<evidence type="ECO:0000313" key="2">
    <source>
        <dbReference type="Proteomes" id="UP000017429"/>
    </source>
</evidence>
<dbReference type="Gene3D" id="1.10.3480.10">
    <property type="entry name" value="TorD-like"/>
    <property type="match status" value="1"/>
</dbReference>
<dbReference type="OrthoDB" id="9795302at2"/>
<dbReference type="InterPro" id="IPR036411">
    <property type="entry name" value="TorD-like_sf"/>
</dbReference>
<dbReference type="AlphaFoldDB" id="V2Q8C4"/>
<sequence length="228" mass="26738">MESSLKSEIHSARGSVYLFLRNCLYDMPNETFYKMIEDMLSQLSQVVNGSENKDMKNGYNGMLNFINTINSISGKELDELNLHISREYTSCLCLPGTAQQEESYYISEDHILKQESNDDMIKLFHKYGFSISAELQADYDNVCIELAFMSKLAYMSADTENKDEYYNLILEQLNFHKNHFDKWIYHFYDKLIGQKIIESKLYRYIAEFSKGFIREDKLLLEDLNSSNN</sequence>
<dbReference type="PANTHER" id="PTHR34227">
    <property type="entry name" value="CHAPERONE PROTEIN YCDY"/>
    <property type="match status" value="1"/>
</dbReference>
<evidence type="ECO:0000313" key="1">
    <source>
        <dbReference type="EMBL" id="USF25037.1"/>
    </source>
</evidence>
<dbReference type="Proteomes" id="UP000017429">
    <property type="component" value="Chromosome"/>
</dbReference>
<dbReference type="KEGG" id="msch:N508_002132"/>
<dbReference type="InterPro" id="IPR050289">
    <property type="entry name" value="TorD/DmsD_chaperones"/>
</dbReference>
<dbReference type="eggNOG" id="COG3381">
    <property type="taxonomic scope" value="Bacteria"/>
</dbReference>
<dbReference type="RefSeq" id="WP_023276676.1">
    <property type="nucleotide sequence ID" value="NZ_CP097562.1"/>
</dbReference>
<accession>V2Q8C4</accession>
<reference evidence="1" key="2">
    <citation type="submission" date="2022-05" db="EMBL/GenBank/DDBJ databases">
        <authorList>
            <person name="Proctor A.L."/>
            <person name="Phillips G.J."/>
            <person name="Wannemuehler M.J."/>
        </authorList>
    </citation>
    <scope>NUCLEOTIDE SEQUENCE</scope>
    <source>
        <strain evidence="1">ASF457</strain>
    </source>
</reference>
<dbReference type="Pfam" id="PF02613">
    <property type="entry name" value="Nitrate_red_del"/>
    <property type="match status" value="1"/>
</dbReference>
<organism evidence="1 2">
    <name type="scientific">Mucispirillum schaedleri ASF457</name>
    <dbReference type="NCBI Taxonomy" id="1379858"/>
    <lineage>
        <taxon>Bacteria</taxon>
        <taxon>Pseudomonadati</taxon>
        <taxon>Deferribacterota</taxon>
        <taxon>Deferribacteres</taxon>
        <taxon>Deferribacterales</taxon>
        <taxon>Mucispirillaceae</taxon>
        <taxon>Mucispirillum</taxon>
    </lineage>
</organism>
<dbReference type="PANTHER" id="PTHR34227:SF1">
    <property type="entry name" value="DIMETHYL SULFOXIDE REDUCTASE CHAPERONE-RELATED"/>
    <property type="match status" value="1"/>
</dbReference>
<proteinExistence type="predicted"/>
<gene>
    <name evidence="1" type="primary">torD_6</name>
    <name evidence="1" type="ORF">N508_002132</name>
</gene>
<protein>
    <submittedName>
        <fullName evidence="1">Chaperone protein TorD</fullName>
    </submittedName>
</protein>
<reference evidence="1" key="1">
    <citation type="journal article" date="2014" name="Genome Announc.">
        <title>Draft genome sequences of the altered schaedler flora, a defined bacterial community from gnotobiotic mice.</title>
        <authorList>
            <person name="Wannemuehler M.J."/>
            <person name="Overstreet A.M."/>
            <person name="Ward D.V."/>
            <person name="Phillips G.J."/>
        </authorList>
    </citation>
    <scope>NUCLEOTIDE SEQUENCE</scope>
    <source>
        <strain evidence="1">ASF457</strain>
    </source>
</reference>